<evidence type="ECO:0000256" key="4">
    <source>
        <dbReference type="ARBA" id="ARBA00022692"/>
    </source>
</evidence>
<keyword evidence="8 11" id="KW-1133">Transmembrane helix</keyword>
<dbReference type="GO" id="GO:0017002">
    <property type="term" value="F:activin receptor activity"/>
    <property type="evidence" value="ECO:0007669"/>
    <property type="project" value="TreeGrafter"/>
</dbReference>
<keyword evidence="5" id="KW-0547">Nucleotide-binding</keyword>
<dbReference type="PANTHER" id="PTHR23255:SF98">
    <property type="entry name" value="SERINE_THREONINE-PROTEIN KINASE RECEPTOR"/>
    <property type="match status" value="1"/>
</dbReference>
<keyword evidence="2" id="KW-0723">Serine/threonine-protein kinase</keyword>
<evidence type="ECO:0000256" key="7">
    <source>
        <dbReference type="ARBA" id="ARBA00022840"/>
    </source>
</evidence>
<keyword evidence="10" id="KW-0675">Receptor</keyword>
<dbReference type="InterPro" id="IPR045860">
    <property type="entry name" value="Snake_toxin-like_sf"/>
</dbReference>
<evidence type="ECO:0000256" key="11">
    <source>
        <dbReference type="SAM" id="Phobius"/>
    </source>
</evidence>
<dbReference type="GO" id="GO:0005524">
    <property type="term" value="F:ATP binding"/>
    <property type="evidence" value="ECO:0007669"/>
    <property type="project" value="UniProtKB-KW"/>
</dbReference>
<comment type="subcellular location">
    <subcellularLocation>
        <location evidence="1">Membrane</location>
        <topology evidence="1">Single-pass membrane protein</topology>
    </subcellularLocation>
</comment>
<proteinExistence type="predicted"/>
<evidence type="ECO:0000256" key="10">
    <source>
        <dbReference type="ARBA" id="ARBA00023170"/>
    </source>
</evidence>
<dbReference type="PANTHER" id="PTHR23255">
    <property type="entry name" value="TRANSFORMING GROWTH FACTOR-BETA RECEPTOR TYPE I AND II"/>
    <property type="match status" value="1"/>
</dbReference>
<evidence type="ECO:0000256" key="9">
    <source>
        <dbReference type="ARBA" id="ARBA00023136"/>
    </source>
</evidence>
<dbReference type="GO" id="GO:0048179">
    <property type="term" value="C:activin receptor complex"/>
    <property type="evidence" value="ECO:0007669"/>
    <property type="project" value="TreeGrafter"/>
</dbReference>
<keyword evidence="3" id="KW-0808">Transferase</keyword>
<comment type="caution">
    <text evidence="12">The sequence shown here is derived from an EMBL/GenBank/DDBJ whole genome shotgun (WGS) entry which is preliminary data.</text>
</comment>
<dbReference type="GO" id="GO:0048185">
    <property type="term" value="F:activin binding"/>
    <property type="evidence" value="ECO:0007669"/>
    <property type="project" value="TreeGrafter"/>
</dbReference>
<sequence length="236" mass="26201">MDDRHMKCLYYNRTLCQQTGNKEGCGDSVQICHTIDNLDHNTGDAYCYALWRNSTDEGVQLVFKGCWFGASTSCSNVEMHGQPPSSLPISMPNQQHDKVPCVPTNPPKQKGLNFCCCKGILCNEEVKQMPEMLYLSTPAPEQRPGIITTTMDSHDYRLSDMIFYVLLILAIIFLASVASIIVYVFGKCPRKPHSDDVPTNEPLLLDGTNLATSGYNAHPITLKEALANGKFGTVYQ</sequence>
<keyword evidence="4 11" id="KW-0812">Transmembrane</keyword>
<keyword evidence="9 11" id="KW-0472">Membrane</keyword>
<evidence type="ECO:0000256" key="8">
    <source>
        <dbReference type="ARBA" id="ARBA00022989"/>
    </source>
</evidence>
<keyword evidence="7" id="KW-0067">ATP-binding</keyword>
<organism evidence="12 13">
    <name type="scientific">Euroglyphus maynei</name>
    <name type="common">Mayne's house dust mite</name>
    <dbReference type="NCBI Taxonomy" id="6958"/>
    <lineage>
        <taxon>Eukaryota</taxon>
        <taxon>Metazoa</taxon>
        <taxon>Ecdysozoa</taxon>
        <taxon>Arthropoda</taxon>
        <taxon>Chelicerata</taxon>
        <taxon>Arachnida</taxon>
        <taxon>Acari</taxon>
        <taxon>Acariformes</taxon>
        <taxon>Sarcoptiformes</taxon>
        <taxon>Astigmata</taxon>
        <taxon>Psoroptidia</taxon>
        <taxon>Analgoidea</taxon>
        <taxon>Pyroglyphidae</taxon>
        <taxon>Pyroglyphinae</taxon>
        <taxon>Euroglyphus</taxon>
    </lineage>
</organism>
<dbReference type="Gene3D" id="2.10.60.10">
    <property type="entry name" value="CD59"/>
    <property type="match status" value="1"/>
</dbReference>
<feature type="non-terminal residue" evidence="12">
    <location>
        <position position="236"/>
    </location>
</feature>
<protein>
    <recommendedName>
        <fullName evidence="14">Activin types I and II receptor domain-containing protein</fullName>
    </recommendedName>
</protein>
<dbReference type="AlphaFoldDB" id="A0A1Y3B672"/>
<evidence type="ECO:0000256" key="5">
    <source>
        <dbReference type="ARBA" id="ARBA00022741"/>
    </source>
</evidence>
<evidence type="ECO:0008006" key="14">
    <source>
        <dbReference type="Google" id="ProtNLM"/>
    </source>
</evidence>
<keyword evidence="6" id="KW-0418">Kinase</keyword>
<evidence type="ECO:0000313" key="12">
    <source>
        <dbReference type="EMBL" id="OTF74775.1"/>
    </source>
</evidence>
<evidence type="ECO:0000256" key="3">
    <source>
        <dbReference type="ARBA" id="ARBA00022679"/>
    </source>
</evidence>
<dbReference type="InterPro" id="IPR000333">
    <property type="entry name" value="TGFB_receptor"/>
</dbReference>
<dbReference type="CDD" id="cd23615">
    <property type="entry name" value="TFP_LU_ECD_ACVR2"/>
    <property type="match status" value="1"/>
</dbReference>
<dbReference type="Proteomes" id="UP000194236">
    <property type="component" value="Unassembled WGS sequence"/>
</dbReference>
<feature type="transmembrane region" description="Helical" evidence="11">
    <location>
        <begin position="161"/>
        <end position="185"/>
    </location>
</feature>
<evidence type="ECO:0000313" key="13">
    <source>
        <dbReference type="Proteomes" id="UP000194236"/>
    </source>
</evidence>
<evidence type="ECO:0000256" key="1">
    <source>
        <dbReference type="ARBA" id="ARBA00004167"/>
    </source>
</evidence>
<dbReference type="EMBL" id="MUJZ01045338">
    <property type="protein sequence ID" value="OTF74775.1"/>
    <property type="molecule type" value="Genomic_DNA"/>
</dbReference>
<name>A0A1Y3B672_EURMA</name>
<dbReference type="GO" id="GO:0071363">
    <property type="term" value="P:cellular response to growth factor stimulus"/>
    <property type="evidence" value="ECO:0007669"/>
    <property type="project" value="TreeGrafter"/>
</dbReference>
<gene>
    <name evidence="12" type="ORF">BLA29_006592</name>
</gene>
<keyword evidence="13" id="KW-1185">Reference proteome</keyword>
<accession>A0A1Y3B672</accession>
<evidence type="ECO:0000256" key="6">
    <source>
        <dbReference type="ARBA" id="ARBA00022777"/>
    </source>
</evidence>
<reference evidence="12 13" key="1">
    <citation type="submission" date="2017-03" db="EMBL/GenBank/DDBJ databases">
        <title>Genome Survey of Euroglyphus maynei.</title>
        <authorList>
            <person name="Arlian L.G."/>
            <person name="Morgan M.S."/>
            <person name="Rider S.D."/>
        </authorList>
    </citation>
    <scope>NUCLEOTIDE SEQUENCE [LARGE SCALE GENOMIC DNA]</scope>
    <source>
        <strain evidence="12">Arlian Lab</strain>
        <tissue evidence="12">Whole body</tissue>
    </source>
</reference>
<dbReference type="SUPFAM" id="SSF57302">
    <property type="entry name" value="Snake toxin-like"/>
    <property type="match status" value="1"/>
</dbReference>
<evidence type="ECO:0000256" key="2">
    <source>
        <dbReference type="ARBA" id="ARBA00022527"/>
    </source>
</evidence>